<evidence type="ECO:0000259" key="1">
    <source>
        <dbReference type="Pfam" id="PF09664"/>
    </source>
</evidence>
<dbReference type="EMBL" id="FQVW01000038">
    <property type="protein sequence ID" value="SHG51429.1"/>
    <property type="molecule type" value="Genomic_DNA"/>
</dbReference>
<reference evidence="2 3" key="1">
    <citation type="submission" date="2016-11" db="EMBL/GenBank/DDBJ databases">
        <authorList>
            <person name="Jaros S."/>
            <person name="Januszkiewicz K."/>
            <person name="Wedrychowicz H."/>
        </authorList>
    </citation>
    <scope>NUCLEOTIDE SEQUENCE [LARGE SCALE GENOMIC DNA]</scope>
    <source>
        <strain evidence="2 3">IBRC-M 10683</strain>
    </source>
</reference>
<dbReference type="OrthoDB" id="9809365at2"/>
<gene>
    <name evidence="2" type="ORF">SAMN05216225_10386</name>
</gene>
<dbReference type="InterPro" id="IPR024465">
    <property type="entry name" value="DUF2399"/>
</dbReference>
<organism evidence="2 3">
    <name type="scientific">Ornithinibacillus halophilus</name>
    <dbReference type="NCBI Taxonomy" id="930117"/>
    <lineage>
        <taxon>Bacteria</taxon>
        <taxon>Bacillati</taxon>
        <taxon>Bacillota</taxon>
        <taxon>Bacilli</taxon>
        <taxon>Bacillales</taxon>
        <taxon>Bacillaceae</taxon>
        <taxon>Ornithinibacillus</taxon>
    </lineage>
</organism>
<dbReference type="Pfam" id="PF09664">
    <property type="entry name" value="DUF2399"/>
    <property type="match status" value="1"/>
</dbReference>
<evidence type="ECO:0000313" key="3">
    <source>
        <dbReference type="Proteomes" id="UP000183988"/>
    </source>
</evidence>
<sequence length="91" mass="10518">MDMLVKEGCTLYYSGDLDPEGISMAERLLHRYPGQAKLWKMDIESYYKSISDVELTDERLSKLESITTPELQPVVEEMKKKKRAGYQEALV</sequence>
<dbReference type="AlphaFoldDB" id="A0A1M5KG10"/>
<dbReference type="Proteomes" id="UP000183988">
    <property type="component" value="Unassembled WGS sequence"/>
</dbReference>
<feature type="domain" description="DUF2399" evidence="1">
    <location>
        <begin position="2"/>
        <end position="91"/>
    </location>
</feature>
<accession>A0A1M5KG10</accession>
<proteinExistence type="predicted"/>
<dbReference type="STRING" id="930117.SAMN05216225_10386"/>
<evidence type="ECO:0000313" key="2">
    <source>
        <dbReference type="EMBL" id="SHG51429.1"/>
    </source>
</evidence>
<name>A0A1M5KG10_9BACI</name>
<keyword evidence="3" id="KW-1185">Reference proteome</keyword>
<protein>
    <recommendedName>
        <fullName evidence="1">DUF2399 domain-containing protein</fullName>
    </recommendedName>
</protein>